<keyword evidence="2" id="KW-0511">Multifunctional enzyme</keyword>
<dbReference type="Gene3D" id="1.10.340.70">
    <property type="match status" value="1"/>
</dbReference>
<comment type="caution">
    <text evidence="6">The sequence shown here is derived from an EMBL/GenBank/DDBJ whole genome shotgun (WGS) entry which is preliminary data.</text>
</comment>
<evidence type="ECO:0000256" key="1">
    <source>
        <dbReference type="ARBA" id="ARBA00022884"/>
    </source>
</evidence>
<protein>
    <recommendedName>
        <fullName evidence="8">Reverse transcriptase</fullName>
    </recommendedName>
</protein>
<dbReference type="InterPro" id="IPR012337">
    <property type="entry name" value="RNaseH-like_sf"/>
</dbReference>
<dbReference type="Pfam" id="PF00078">
    <property type="entry name" value="RVT_1"/>
    <property type="match status" value="1"/>
</dbReference>
<dbReference type="SUPFAM" id="SSF56672">
    <property type="entry name" value="DNA/RNA polymerases"/>
    <property type="match status" value="1"/>
</dbReference>
<feature type="domain" description="Reverse transcriptase" evidence="4">
    <location>
        <begin position="76"/>
        <end position="255"/>
    </location>
</feature>
<dbReference type="InterPro" id="IPR043128">
    <property type="entry name" value="Rev_trsase/Diguanyl_cyclase"/>
</dbReference>
<dbReference type="GO" id="GO:0015074">
    <property type="term" value="P:DNA integration"/>
    <property type="evidence" value="ECO:0007669"/>
    <property type="project" value="InterPro"/>
</dbReference>
<gene>
    <name evidence="6" type="ORF">A4X03_0g7524</name>
</gene>
<dbReference type="Proteomes" id="UP000077671">
    <property type="component" value="Unassembled WGS sequence"/>
</dbReference>
<dbReference type="PROSITE" id="PS50878">
    <property type="entry name" value="RT_POL"/>
    <property type="match status" value="1"/>
</dbReference>
<dbReference type="InterPro" id="IPR036397">
    <property type="entry name" value="RNaseH_sf"/>
</dbReference>
<feature type="region of interest" description="Disordered" evidence="3">
    <location>
        <begin position="873"/>
        <end position="892"/>
    </location>
</feature>
<dbReference type="InterPro" id="IPR001584">
    <property type="entry name" value="Integrase_cat-core"/>
</dbReference>
<evidence type="ECO:0000313" key="6">
    <source>
        <dbReference type="EMBL" id="KAE8244481.1"/>
    </source>
</evidence>
<dbReference type="Pfam" id="PF00665">
    <property type="entry name" value="rve"/>
    <property type="match status" value="1"/>
</dbReference>
<evidence type="ECO:0000313" key="7">
    <source>
        <dbReference type="Proteomes" id="UP000077671"/>
    </source>
</evidence>
<dbReference type="Pfam" id="PF17921">
    <property type="entry name" value="Integrase_H2C2"/>
    <property type="match status" value="1"/>
</dbReference>
<dbReference type="PANTHER" id="PTHR37984:SF5">
    <property type="entry name" value="PROTEIN NYNRIN-LIKE"/>
    <property type="match status" value="1"/>
</dbReference>
<evidence type="ECO:0000256" key="3">
    <source>
        <dbReference type="SAM" id="MobiDB-lite"/>
    </source>
</evidence>
<dbReference type="FunFam" id="3.30.420.10:FF:000032">
    <property type="entry name" value="Retrovirus-related Pol polyprotein from transposon 297-like Protein"/>
    <property type="match status" value="1"/>
</dbReference>
<proteinExistence type="predicted"/>
<feature type="domain" description="Integrase catalytic" evidence="5">
    <location>
        <begin position="674"/>
        <end position="833"/>
    </location>
</feature>
<dbReference type="Pfam" id="PF17919">
    <property type="entry name" value="RT_RNaseH_2"/>
    <property type="match status" value="1"/>
</dbReference>
<dbReference type="InterPro" id="IPR041577">
    <property type="entry name" value="RT_RNaseH_2"/>
</dbReference>
<feature type="compositionally biased region" description="Basic and acidic residues" evidence="3">
    <location>
        <begin position="873"/>
        <end position="882"/>
    </location>
</feature>
<dbReference type="InterPro" id="IPR043502">
    <property type="entry name" value="DNA/RNA_pol_sf"/>
</dbReference>
<name>A0A8T8SPA5_9BASI</name>
<dbReference type="Gene3D" id="3.30.420.10">
    <property type="entry name" value="Ribonuclease H-like superfamily/Ribonuclease H"/>
    <property type="match status" value="1"/>
</dbReference>
<dbReference type="Gene3D" id="3.10.10.10">
    <property type="entry name" value="HIV Type 1 Reverse Transcriptase, subunit A, domain 1"/>
    <property type="match status" value="1"/>
</dbReference>
<dbReference type="GO" id="GO:0003723">
    <property type="term" value="F:RNA binding"/>
    <property type="evidence" value="ECO:0007669"/>
    <property type="project" value="UniProtKB-KW"/>
</dbReference>
<dbReference type="GO" id="GO:0003824">
    <property type="term" value="F:catalytic activity"/>
    <property type="evidence" value="ECO:0007669"/>
    <property type="project" value="UniProtKB-KW"/>
</dbReference>
<dbReference type="Gene3D" id="3.30.70.270">
    <property type="match status" value="2"/>
</dbReference>
<dbReference type="SUPFAM" id="SSF53098">
    <property type="entry name" value="Ribonuclease H-like"/>
    <property type="match status" value="1"/>
</dbReference>
<sequence length="892" mass="100490">MTHADWVARALSSLPRSLHQFESIFSDTGANTLPPHRPGYDFEIELEPNITPPFGPLYGLSQNENEALRKYLDQMLANGFIQPSKSPAASPFLFATKKGGELRPCMDYRKLNSITVKNRYPIPLTQQLVDRVPGCTVFSKIDLKNAYNLLRVAPGHEWKTAFRTRFGLFEYKVMPFGLTNALAAFQSFIQHVLSRWLDTHVVVYLDDILLFSRSEEDHTTLLREVFQSLSSAGLFANPKKCEFFVQQTEFLGFILSTTGLAADPAKLDTIRDWPVPRSVTDVRAFLGHAGFYRRFVDDYSRIALPLTRLTRTGPGSAPFSWSPAAQTAFDDLKSRFVSPPVLRHFNFASPSVLYVDASDFAVGAVLAQPDPTTGVLHPCAFYSRQFVDAEINYKVYDKEMTAIMAALEHWRSWLIGSDHKLQILSDHRNLKYFTTTQQLNRRQAGWSEKLQDYNFTIVHVPGARNWADGPSRRPDYAVQKGDVLHLGQYQILLDPSAMSEPFLSPSSASLSQISAATATASATSTTPFARTIPLVAFAHPPRRDMITLAPLLSSSAHPSLLVDIKEAQQSDDAAQTALVSDDPHYAQQDDLIMYDGRVYIPPAGNLRQRVVAAVHDSLPAGHPGPARTIELLRRTHDFPGSRRFVRTYVRSCDTCQRAKVATHAPYGLLKPNEIPTRPWQHISMDFIVKLPISNGFDSVWVVVDRFSKMSHFIPCHETTTAPQLAWMFLQHIFRLHGLPTTIISDRGSVFTSQFWTSVLNLVGVEPRHSTAYHPQTDGQTERVNALLENYLRSFCSYQQDDWSSLLSFAEFSYNNSQSSTTQKTPFQATYGFHPSFLASSTPASDVPAADDLVSTIRQIHQELRIEIQHAQEQQRRFYDRHRAPPPRLQEGQ</sequence>
<keyword evidence="1" id="KW-0694">RNA-binding</keyword>
<dbReference type="InterPro" id="IPR000477">
    <property type="entry name" value="RT_dom"/>
</dbReference>
<dbReference type="InterPro" id="IPR050951">
    <property type="entry name" value="Retrovirus_Pol_polyprotein"/>
</dbReference>
<evidence type="ECO:0000259" key="5">
    <source>
        <dbReference type="PROSITE" id="PS50994"/>
    </source>
</evidence>
<dbReference type="AlphaFoldDB" id="A0A8T8SPA5"/>
<evidence type="ECO:0000256" key="2">
    <source>
        <dbReference type="ARBA" id="ARBA00023268"/>
    </source>
</evidence>
<dbReference type="GO" id="GO:0005634">
    <property type="term" value="C:nucleus"/>
    <property type="evidence" value="ECO:0007669"/>
    <property type="project" value="UniProtKB-ARBA"/>
</dbReference>
<dbReference type="PANTHER" id="PTHR37984">
    <property type="entry name" value="PROTEIN CBG26694"/>
    <property type="match status" value="1"/>
</dbReference>
<dbReference type="FunFam" id="3.30.70.270:FF:000020">
    <property type="entry name" value="Transposon Tf2-6 polyprotein-like Protein"/>
    <property type="match status" value="1"/>
</dbReference>
<accession>A0A8T8SPA5</accession>
<reference evidence="6" key="1">
    <citation type="submission" date="2016-04" db="EMBL/GenBank/DDBJ databases">
        <authorList>
            <person name="Nguyen H.D."/>
            <person name="Kesanakurti P."/>
            <person name="Cullis J."/>
            <person name="Levesque C.A."/>
            <person name="Hambleton S."/>
        </authorList>
    </citation>
    <scope>NUCLEOTIDE SEQUENCE</scope>
    <source>
        <strain evidence="6">DAOMC 238032</strain>
    </source>
</reference>
<organism evidence="6 7">
    <name type="scientific">Tilletia caries</name>
    <name type="common">wheat bunt fungus</name>
    <dbReference type="NCBI Taxonomy" id="13290"/>
    <lineage>
        <taxon>Eukaryota</taxon>
        <taxon>Fungi</taxon>
        <taxon>Dikarya</taxon>
        <taxon>Basidiomycota</taxon>
        <taxon>Ustilaginomycotina</taxon>
        <taxon>Exobasidiomycetes</taxon>
        <taxon>Tilletiales</taxon>
        <taxon>Tilletiaceae</taxon>
        <taxon>Tilletia</taxon>
    </lineage>
</organism>
<evidence type="ECO:0000259" key="4">
    <source>
        <dbReference type="PROSITE" id="PS50878"/>
    </source>
</evidence>
<feature type="non-terminal residue" evidence="6">
    <location>
        <position position="892"/>
    </location>
</feature>
<dbReference type="InterPro" id="IPR041588">
    <property type="entry name" value="Integrase_H2C2"/>
</dbReference>
<evidence type="ECO:0008006" key="8">
    <source>
        <dbReference type="Google" id="ProtNLM"/>
    </source>
</evidence>
<reference evidence="6" key="2">
    <citation type="journal article" date="2019" name="IMA Fungus">
        <title>Genome sequencing and comparison of five Tilletia species to identify candidate genes for the detection of regulated species infecting wheat.</title>
        <authorList>
            <person name="Nguyen H.D.T."/>
            <person name="Sultana T."/>
            <person name="Kesanakurti P."/>
            <person name="Hambleton S."/>
        </authorList>
    </citation>
    <scope>NUCLEOTIDE SEQUENCE</scope>
    <source>
        <strain evidence="6">DAOMC 238032</strain>
    </source>
</reference>
<dbReference type="PROSITE" id="PS50994">
    <property type="entry name" value="INTEGRASE"/>
    <property type="match status" value="1"/>
</dbReference>
<dbReference type="CDD" id="cd09274">
    <property type="entry name" value="RNase_HI_RT_Ty3"/>
    <property type="match status" value="1"/>
</dbReference>
<dbReference type="EMBL" id="LWDD02001817">
    <property type="protein sequence ID" value="KAE8244481.1"/>
    <property type="molecule type" value="Genomic_DNA"/>
</dbReference>
<dbReference type="CDD" id="cd01647">
    <property type="entry name" value="RT_LTR"/>
    <property type="match status" value="1"/>
</dbReference>